<sequence>MSPIASVQYDYDQFQRLSSTSQTQLNFNGHHWPVLQEEDLSNIQSNTKDSERWEIIFKDSSRFWVHYIFHPIVVFIGTAGNAVTIYILTRKPMRSSTNVYLTALATSDLFYLFFSFTMSWRHFPMVNKNLVVLDIQPLGLWLTDASSSTSVWLTVSFTVERYIAVCHPMKRKIYCTEMRALGVSILVYVTCFALTATTPFEWRAVVDLNQTEEYNETSYGLESTEFGRSDTYRIVYHWFTIISFVILPLVTLGILNYFLIKAVRSSRLERMCLTNEKLSSILKLQATRNENRITVTLIAVVILFSFVKCHALVLIYTSIHMPDPGTKEAKLWVGGWVLGNILQLVGGNHG</sequence>
<dbReference type="Proteomes" id="UP000094527">
    <property type="component" value="Unassembled WGS sequence"/>
</dbReference>
<comment type="similarity">
    <text evidence="2">Belongs to the G-protein coupled receptor 1 family.</text>
</comment>
<dbReference type="SUPFAM" id="SSF81321">
    <property type="entry name" value="Family A G protein-coupled receptor-like"/>
    <property type="match status" value="1"/>
</dbReference>
<comment type="caution">
    <text evidence="8">The sequence shown here is derived from an EMBL/GenBank/DDBJ whole genome shotgun (WGS) entry which is preliminary data.</text>
</comment>
<dbReference type="GO" id="GO:0016020">
    <property type="term" value="C:membrane"/>
    <property type="evidence" value="ECO:0007669"/>
    <property type="project" value="UniProtKB-SubCell"/>
</dbReference>
<evidence type="ECO:0000256" key="2">
    <source>
        <dbReference type="ARBA" id="ARBA00010663"/>
    </source>
</evidence>
<keyword evidence="5 6" id="KW-0472">Membrane</keyword>
<reference evidence="8 9" key="1">
    <citation type="journal article" date="2016" name="Genome Biol. Evol.">
        <title>Gene Family Evolution Reflects Adaptation to Soil Environmental Stressors in the Genome of the Collembolan Orchesella cincta.</title>
        <authorList>
            <person name="Faddeeva-Vakhrusheva A."/>
            <person name="Derks M.F."/>
            <person name="Anvar S.Y."/>
            <person name="Agamennone V."/>
            <person name="Suring W."/>
            <person name="Smit S."/>
            <person name="van Straalen N.M."/>
            <person name="Roelofs D."/>
        </authorList>
    </citation>
    <scope>NUCLEOTIDE SEQUENCE [LARGE SCALE GENOMIC DNA]</scope>
    <source>
        <tissue evidence="8">Mixed pool</tissue>
    </source>
</reference>
<dbReference type="PRINTS" id="PR00237">
    <property type="entry name" value="GPCRRHODOPSN"/>
</dbReference>
<feature type="transmembrane region" description="Helical" evidence="6">
    <location>
        <begin position="67"/>
        <end position="87"/>
    </location>
</feature>
<feature type="transmembrane region" description="Helical" evidence="6">
    <location>
        <begin position="99"/>
        <end position="118"/>
    </location>
</feature>
<keyword evidence="4 6" id="KW-1133">Transmembrane helix</keyword>
<dbReference type="PROSITE" id="PS50262">
    <property type="entry name" value="G_PROTEIN_RECEP_F1_2"/>
    <property type="match status" value="1"/>
</dbReference>
<evidence type="ECO:0000259" key="7">
    <source>
        <dbReference type="PROSITE" id="PS50262"/>
    </source>
</evidence>
<proteinExistence type="inferred from homology"/>
<dbReference type="AlphaFoldDB" id="A0A1D2M6M2"/>
<evidence type="ECO:0000256" key="1">
    <source>
        <dbReference type="ARBA" id="ARBA00004370"/>
    </source>
</evidence>
<dbReference type="STRING" id="48709.A0A1D2M6M2"/>
<evidence type="ECO:0000313" key="9">
    <source>
        <dbReference type="Proteomes" id="UP000094527"/>
    </source>
</evidence>
<feature type="transmembrane region" description="Helical" evidence="6">
    <location>
        <begin position="235"/>
        <end position="260"/>
    </location>
</feature>
<dbReference type="PANTHER" id="PTHR46641">
    <property type="entry name" value="FMRFAMIDE RECEPTOR-RELATED"/>
    <property type="match status" value="1"/>
</dbReference>
<organism evidence="8 9">
    <name type="scientific">Orchesella cincta</name>
    <name type="common">Springtail</name>
    <name type="synonym">Podura cincta</name>
    <dbReference type="NCBI Taxonomy" id="48709"/>
    <lineage>
        <taxon>Eukaryota</taxon>
        <taxon>Metazoa</taxon>
        <taxon>Ecdysozoa</taxon>
        <taxon>Arthropoda</taxon>
        <taxon>Hexapoda</taxon>
        <taxon>Collembola</taxon>
        <taxon>Entomobryomorpha</taxon>
        <taxon>Entomobryoidea</taxon>
        <taxon>Orchesellidae</taxon>
        <taxon>Orchesellinae</taxon>
        <taxon>Orchesella</taxon>
    </lineage>
</organism>
<evidence type="ECO:0000256" key="6">
    <source>
        <dbReference type="SAM" id="Phobius"/>
    </source>
</evidence>
<feature type="transmembrane region" description="Helical" evidence="6">
    <location>
        <begin position="293"/>
        <end position="316"/>
    </location>
</feature>
<dbReference type="EMBL" id="LJIJ01003368">
    <property type="protein sequence ID" value="ODM88627.1"/>
    <property type="molecule type" value="Genomic_DNA"/>
</dbReference>
<keyword evidence="9" id="KW-1185">Reference proteome</keyword>
<feature type="domain" description="G-protein coupled receptors family 1 profile" evidence="7">
    <location>
        <begin position="80"/>
        <end position="304"/>
    </location>
</feature>
<comment type="subcellular location">
    <subcellularLocation>
        <location evidence="1">Membrane</location>
    </subcellularLocation>
</comment>
<gene>
    <name evidence="8" type="ORF">Ocin01_18056</name>
</gene>
<dbReference type="PANTHER" id="PTHR46641:SF22">
    <property type="entry name" value="PROCTOLIN RECEPTOR, ISOFORM A"/>
    <property type="match status" value="1"/>
</dbReference>
<keyword evidence="3 6" id="KW-0812">Transmembrane</keyword>
<feature type="non-terminal residue" evidence="8">
    <location>
        <position position="350"/>
    </location>
</feature>
<dbReference type="GO" id="GO:0004930">
    <property type="term" value="F:G protein-coupled receptor activity"/>
    <property type="evidence" value="ECO:0007669"/>
    <property type="project" value="InterPro"/>
</dbReference>
<dbReference type="InterPro" id="IPR017452">
    <property type="entry name" value="GPCR_Rhodpsn_7TM"/>
</dbReference>
<dbReference type="Pfam" id="PF00001">
    <property type="entry name" value="7tm_1"/>
    <property type="match status" value="1"/>
</dbReference>
<keyword evidence="8" id="KW-0675">Receptor</keyword>
<evidence type="ECO:0000256" key="3">
    <source>
        <dbReference type="ARBA" id="ARBA00022692"/>
    </source>
</evidence>
<dbReference type="Gene3D" id="1.20.1070.10">
    <property type="entry name" value="Rhodopsin 7-helix transmembrane proteins"/>
    <property type="match status" value="1"/>
</dbReference>
<protein>
    <submittedName>
        <fullName evidence="8">FMRFamide receptor</fullName>
    </submittedName>
</protein>
<feature type="transmembrane region" description="Helical" evidence="6">
    <location>
        <begin position="138"/>
        <end position="159"/>
    </location>
</feature>
<evidence type="ECO:0000256" key="4">
    <source>
        <dbReference type="ARBA" id="ARBA00022989"/>
    </source>
</evidence>
<accession>A0A1D2M6M2</accession>
<feature type="transmembrane region" description="Helical" evidence="6">
    <location>
        <begin position="180"/>
        <end position="200"/>
    </location>
</feature>
<name>A0A1D2M6M2_ORCCI</name>
<dbReference type="InterPro" id="IPR052954">
    <property type="entry name" value="GPCR-Ligand_Int"/>
</dbReference>
<dbReference type="OrthoDB" id="10011262at2759"/>
<dbReference type="CDD" id="cd14978">
    <property type="entry name" value="7tmA_FMRFamide_R-like"/>
    <property type="match status" value="1"/>
</dbReference>
<evidence type="ECO:0000313" key="8">
    <source>
        <dbReference type="EMBL" id="ODM88627.1"/>
    </source>
</evidence>
<evidence type="ECO:0000256" key="5">
    <source>
        <dbReference type="ARBA" id="ARBA00023136"/>
    </source>
</evidence>
<dbReference type="InterPro" id="IPR000276">
    <property type="entry name" value="GPCR_Rhodpsn"/>
</dbReference>